<proteinExistence type="predicted"/>
<comment type="caution">
    <text evidence="1">The sequence shown here is derived from an EMBL/GenBank/DDBJ whole genome shotgun (WGS) entry which is preliminary data.</text>
</comment>
<reference evidence="1" key="1">
    <citation type="submission" date="2021-02" db="EMBL/GenBank/DDBJ databases">
        <authorList>
            <consortium name="DOE Joint Genome Institute"/>
            <person name="Ahrendt S."/>
            <person name="Looney B.P."/>
            <person name="Miyauchi S."/>
            <person name="Morin E."/>
            <person name="Drula E."/>
            <person name="Courty P.E."/>
            <person name="Chicoki N."/>
            <person name="Fauchery L."/>
            <person name="Kohler A."/>
            <person name="Kuo A."/>
            <person name="Labutti K."/>
            <person name="Pangilinan J."/>
            <person name="Lipzen A."/>
            <person name="Riley R."/>
            <person name="Andreopoulos W."/>
            <person name="He G."/>
            <person name="Johnson J."/>
            <person name="Barry K.W."/>
            <person name="Grigoriev I.V."/>
            <person name="Nagy L."/>
            <person name="Hibbett D."/>
            <person name="Henrissat B."/>
            <person name="Matheny P.B."/>
            <person name="Labbe J."/>
            <person name="Martin F."/>
        </authorList>
    </citation>
    <scope>NUCLEOTIDE SEQUENCE</scope>
    <source>
        <strain evidence="1">FP105234-sp</strain>
    </source>
</reference>
<protein>
    <submittedName>
        <fullName evidence="1">Uncharacterized protein</fullName>
    </submittedName>
</protein>
<name>A0ACB8RWZ1_9AGAM</name>
<sequence length="804" mass="87648">MVQATVHTALNIAIAASYPSINCLRWTEDGQILFLTKTAVYIMTSDLGVNIDSSSAVRSRPAGQSETSKDLGWFRTIIELDKRAFHHWPSDSQEWAAVALGVLDMSLQLVTASPSNLTSEAGCVLAVINSNVEVSLWCARKDHLRGQWEKLQDVTSFLTSMAAMRTDVEVQRTLQAQTNCAAWSKQCDFGIRPVPVCDNSLLALGSRAGCVNLFRFRAQPIENNYLEHVATVEVAEGWITHLSWLPWTSSRASQGNSMLACGIADGSVKLLQVQTTLIIESGASSLGAQYRLETLAQLCPGQPCDADKRRLTALEWVTPRAREPILVLTKPGVVSLWSAESTAGAWHGLRSVTLQRQAISTGTSALHPVIGIEYSRRNDSLLCALFDGSFHVIHAVSSGPTLEPPAGADRGARLSSWDLSCVSRAVFAQTERKIVQKSDVNSISGLISLDGLPTVAWAHEGISPSDFSYKHEAKHNNTFVIAELWKEDEANVVIERIVDTLSSASAGAGAAPIHVLRPLFLHLLHPERLAQVQPQVLQLLQSRTGALDVPHFDPPRSDNLTEALREELRDSFRRHLFGSDGLFSMRLRLALADFCWKCSTTPESQGECGAVAQGLLNDILHHVLHIHLRHVAAFESLLTETDVTFVYRIIVQALLQGTPPHLFREAEQMRMRLDATFPGSAGSLEEKCPACGVPIPLEDISIAKCLNGHTWSRCSITSFVLATPMVRTCIGCTRKAFVPPLRTAASGDNVGTLGEAEAVSGTRSQKPDAALAHLPSAARSWIVQELLQAVRRCLFCGNALIAMI</sequence>
<dbReference type="EMBL" id="MU275882">
    <property type="protein sequence ID" value="KAI0048739.1"/>
    <property type="molecule type" value="Genomic_DNA"/>
</dbReference>
<accession>A0ACB8RWZ1</accession>
<organism evidence="1 2">
    <name type="scientific">Auriscalpium vulgare</name>
    <dbReference type="NCBI Taxonomy" id="40419"/>
    <lineage>
        <taxon>Eukaryota</taxon>
        <taxon>Fungi</taxon>
        <taxon>Dikarya</taxon>
        <taxon>Basidiomycota</taxon>
        <taxon>Agaricomycotina</taxon>
        <taxon>Agaricomycetes</taxon>
        <taxon>Russulales</taxon>
        <taxon>Auriscalpiaceae</taxon>
        <taxon>Auriscalpium</taxon>
    </lineage>
</organism>
<evidence type="ECO:0000313" key="2">
    <source>
        <dbReference type="Proteomes" id="UP000814033"/>
    </source>
</evidence>
<gene>
    <name evidence="1" type="ORF">FA95DRAFT_1517013</name>
</gene>
<evidence type="ECO:0000313" key="1">
    <source>
        <dbReference type="EMBL" id="KAI0048739.1"/>
    </source>
</evidence>
<dbReference type="Proteomes" id="UP000814033">
    <property type="component" value="Unassembled WGS sequence"/>
</dbReference>
<keyword evidence="2" id="KW-1185">Reference proteome</keyword>
<reference evidence="1" key="2">
    <citation type="journal article" date="2022" name="New Phytol.">
        <title>Evolutionary transition to the ectomycorrhizal habit in the genomes of a hyperdiverse lineage of mushroom-forming fungi.</title>
        <authorList>
            <person name="Looney B."/>
            <person name="Miyauchi S."/>
            <person name="Morin E."/>
            <person name="Drula E."/>
            <person name="Courty P.E."/>
            <person name="Kohler A."/>
            <person name="Kuo A."/>
            <person name="LaButti K."/>
            <person name="Pangilinan J."/>
            <person name="Lipzen A."/>
            <person name="Riley R."/>
            <person name="Andreopoulos W."/>
            <person name="He G."/>
            <person name="Johnson J."/>
            <person name="Nolan M."/>
            <person name="Tritt A."/>
            <person name="Barry K.W."/>
            <person name="Grigoriev I.V."/>
            <person name="Nagy L.G."/>
            <person name="Hibbett D."/>
            <person name="Henrissat B."/>
            <person name="Matheny P.B."/>
            <person name="Labbe J."/>
            <person name="Martin F.M."/>
        </authorList>
    </citation>
    <scope>NUCLEOTIDE SEQUENCE</scope>
    <source>
        <strain evidence="1">FP105234-sp</strain>
    </source>
</reference>